<protein>
    <submittedName>
        <fullName evidence="1">Uncharacterized protein</fullName>
    </submittedName>
</protein>
<name>A0ABQ9TEC5_SAGOE</name>
<reference evidence="1 2" key="1">
    <citation type="submission" date="2023-05" db="EMBL/GenBank/DDBJ databases">
        <title>B98-5 Cell Line De Novo Hybrid Assembly: An Optical Mapping Approach.</title>
        <authorList>
            <person name="Kananen K."/>
            <person name="Auerbach J.A."/>
            <person name="Kautto E."/>
            <person name="Blachly J.S."/>
        </authorList>
    </citation>
    <scope>NUCLEOTIDE SEQUENCE [LARGE SCALE GENOMIC DNA]</scope>
    <source>
        <strain evidence="1">B95-8</strain>
        <tissue evidence="1">Cell line</tissue>
    </source>
</reference>
<accession>A0ABQ9TEC5</accession>
<sequence>MHCNDKAKDDSTDAGSKELQVKQPLDDCVTKGVDGHRHLIQTMSKARKYFGMSKKGGAAGYLADYKTVVKRQIWKHLVFIEKNAVKA</sequence>
<evidence type="ECO:0000313" key="2">
    <source>
        <dbReference type="Proteomes" id="UP001266305"/>
    </source>
</evidence>
<comment type="caution">
    <text evidence="1">The sequence shown here is derived from an EMBL/GenBank/DDBJ whole genome shotgun (WGS) entry which is preliminary data.</text>
</comment>
<evidence type="ECO:0000313" key="1">
    <source>
        <dbReference type="EMBL" id="KAK2083075.1"/>
    </source>
</evidence>
<gene>
    <name evidence="1" type="ORF">P7K49_038311</name>
</gene>
<keyword evidence="2" id="KW-1185">Reference proteome</keyword>
<proteinExistence type="predicted"/>
<dbReference type="EMBL" id="JASSZA010000023">
    <property type="protein sequence ID" value="KAK2083075.1"/>
    <property type="molecule type" value="Genomic_DNA"/>
</dbReference>
<organism evidence="1 2">
    <name type="scientific">Saguinus oedipus</name>
    <name type="common">Cotton-top tamarin</name>
    <name type="synonym">Oedipomidas oedipus</name>
    <dbReference type="NCBI Taxonomy" id="9490"/>
    <lineage>
        <taxon>Eukaryota</taxon>
        <taxon>Metazoa</taxon>
        <taxon>Chordata</taxon>
        <taxon>Craniata</taxon>
        <taxon>Vertebrata</taxon>
        <taxon>Euteleostomi</taxon>
        <taxon>Mammalia</taxon>
        <taxon>Eutheria</taxon>
        <taxon>Euarchontoglires</taxon>
        <taxon>Primates</taxon>
        <taxon>Haplorrhini</taxon>
        <taxon>Platyrrhini</taxon>
        <taxon>Cebidae</taxon>
        <taxon>Callitrichinae</taxon>
        <taxon>Saguinus</taxon>
    </lineage>
</organism>
<dbReference type="Proteomes" id="UP001266305">
    <property type="component" value="Unassembled WGS sequence"/>
</dbReference>